<comment type="caution">
    <text evidence="2">The sequence shown here is derived from an EMBL/GenBank/DDBJ whole genome shotgun (WGS) entry which is preliminary data.</text>
</comment>
<sequence>KIKCFTDYQLIPLVEDDYLMELLLENKIIYLGLALRHVYKKSNVQPVVNSSENEHVYRMPGLLGDAREYIIERFYRKKNRNENGEDDPE</sequence>
<reference evidence="2" key="1">
    <citation type="submission" date="2021-02" db="EMBL/GenBank/DDBJ databases">
        <authorList>
            <person name="Nowell W R."/>
        </authorList>
    </citation>
    <scope>NUCLEOTIDE SEQUENCE</scope>
</reference>
<gene>
    <name evidence="2" type="ORF">OTI717_LOCUS43467</name>
</gene>
<feature type="non-terminal residue" evidence="2">
    <location>
        <position position="1"/>
    </location>
</feature>
<name>A0A820KU14_9BILA</name>
<dbReference type="PANTHER" id="PTHR21725:SF1">
    <property type="entry name" value="E3 UBIQUITIN-PROTEIN LIGASE UBR4"/>
    <property type="match status" value="1"/>
</dbReference>
<dbReference type="EMBL" id="CAJOAX010062841">
    <property type="protein sequence ID" value="CAF4348356.1"/>
    <property type="molecule type" value="Genomic_DNA"/>
</dbReference>
<evidence type="ECO:0000313" key="2">
    <source>
        <dbReference type="EMBL" id="CAF4348356.1"/>
    </source>
</evidence>
<dbReference type="AlphaFoldDB" id="A0A820KU14"/>
<proteinExistence type="predicted"/>
<dbReference type="InterPro" id="IPR045189">
    <property type="entry name" value="UBR4-like"/>
</dbReference>
<organism evidence="2 3">
    <name type="scientific">Rotaria sordida</name>
    <dbReference type="NCBI Taxonomy" id="392033"/>
    <lineage>
        <taxon>Eukaryota</taxon>
        <taxon>Metazoa</taxon>
        <taxon>Spiralia</taxon>
        <taxon>Gnathifera</taxon>
        <taxon>Rotifera</taxon>
        <taxon>Eurotatoria</taxon>
        <taxon>Bdelloidea</taxon>
        <taxon>Philodinida</taxon>
        <taxon>Philodinidae</taxon>
        <taxon>Rotaria</taxon>
    </lineage>
</organism>
<evidence type="ECO:0000313" key="3">
    <source>
        <dbReference type="Proteomes" id="UP000663823"/>
    </source>
</evidence>
<evidence type="ECO:0000259" key="1">
    <source>
        <dbReference type="Pfam" id="PF13764"/>
    </source>
</evidence>
<dbReference type="Pfam" id="PF13764">
    <property type="entry name" value="E3_UbLigase_R4"/>
    <property type="match status" value="1"/>
</dbReference>
<dbReference type="Proteomes" id="UP000663823">
    <property type="component" value="Unassembled WGS sequence"/>
</dbReference>
<feature type="domain" description="E3 ubiquitin ligase UBR4 C-terminal" evidence="1">
    <location>
        <begin position="4"/>
        <end position="86"/>
    </location>
</feature>
<dbReference type="PANTHER" id="PTHR21725">
    <property type="entry name" value="E3 UBIQUITIN-PROTEIN LIGASE UBR4"/>
    <property type="match status" value="1"/>
</dbReference>
<accession>A0A820KU14</accession>
<dbReference type="InterPro" id="IPR025704">
    <property type="entry name" value="E3_Ub_ligase_UBR4_C"/>
</dbReference>
<protein>
    <recommendedName>
        <fullName evidence="1">E3 ubiquitin ligase UBR4 C-terminal domain-containing protein</fullName>
    </recommendedName>
</protein>